<dbReference type="SUPFAM" id="SSF55729">
    <property type="entry name" value="Acyl-CoA N-acyltransferases (Nat)"/>
    <property type="match status" value="1"/>
</dbReference>
<sequence length="219" mass="24675">MDFSKFTNHLCLSHEEKITAYNIRYQAYTDVDYEPITATGLYQDEFDEADNHFTFLLKEAGKPMATARVSIKCGELNWPTVPCERGFVEEFKDLSQQHPVIMEMGRLAVLPDTRGVASIAPLALYANAFAFLPYFESILMVCASGKKHKRFYERMGMQSATGFASRPHCAIDLCLMTAPLMMVPYLEQTGMNKAQLFSLMPDLSPVLSQQQFSPMPISA</sequence>
<proteinExistence type="predicted"/>
<protein>
    <recommendedName>
        <fullName evidence="1">N-acyl amino acid synthase FeeM catalytic core domain-containing protein</fullName>
    </recommendedName>
</protein>
<dbReference type="InterPro" id="IPR054597">
    <property type="entry name" value="FeeM_cat"/>
</dbReference>
<dbReference type="RefSeq" id="WP_237468624.1">
    <property type="nucleotide sequence ID" value="NZ_CAKLDI010000002.1"/>
</dbReference>
<feature type="domain" description="N-acyl amino acid synthase FeeM catalytic core" evidence="1">
    <location>
        <begin position="20"/>
        <end position="178"/>
    </location>
</feature>
<evidence type="ECO:0000259" key="1">
    <source>
        <dbReference type="Pfam" id="PF21926"/>
    </source>
</evidence>
<gene>
    <name evidence="2" type="ORF">VST7929_03246</name>
</gene>
<dbReference type="Gene3D" id="3.40.630.30">
    <property type="match status" value="1"/>
</dbReference>
<dbReference type="InterPro" id="IPR016181">
    <property type="entry name" value="Acyl_CoA_acyltransferase"/>
</dbReference>
<dbReference type="EMBL" id="CAKLDI010000002">
    <property type="protein sequence ID" value="CAH0535772.1"/>
    <property type="molecule type" value="Genomic_DNA"/>
</dbReference>
<dbReference type="Proteomes" id="UP000838672">
    <property type="component" value="Unassembled WGS sequence"/>
</dbReference>
<comment type="caution">
    <text evidence="2">The sequence shown here is derived from an EMBL/GenBank/DDBJ whole genome shotgun (WGS) entry which is preliminary data.</text>
</comment>
<name>A0ABM8ZY45_9VIBR</name>
<evidence type="ECO:0000313" key="2">
    <source>
        <dbReference type="EMBL" id="CAH0535772.1"/>
    </source>
</evidence>
<accession>A0ABM8ZY45</accession>
<keyword evidence="3" id="KW-1185">Reference proteome</keyword>
<dbReference type="Pfam" id="PF21926">
    <property type="entry name" value="FeeM"/>
    <property type="match status" value="1"/>
</dbReference>
<reference evidence="2" key="1">
    <citation type="submission" date="2021-11" db="EMBL/GenBank/DDBJ databases">
        <authorList>
            <person name="Rodrigo-Torres L."/>
            <person name="Arahal R. D."/>
            <person name="Lucena T."/>
        </authorList>
    </citation>
    <scope>NUCLEOTIDE SEQUENCE</scope>
    <source>
        <strain evidence="2">CECT 7929</strain>
    </source>
</reference>
<evidence type="ECO:0000313" key="3">
    <source>
        <dbReference type="Proteomes" id="UP000838672"/>
    </source>
</evidence>
<organism evidence="2 3">
    <name type="scientific">Vibrio stylophorae</name>
    <dbReference type="NCBI Taxonomy" id="659351"/>
    <lineage>
        <taxon>Bacteria</taxon>
        <taxon>Pseudomonadati</taxon>
        <taxon>Pseudomonadota</taxon>
        <taxon>Gammaproteobacteria</taxon>
        <taxon>Vibrionales</taxon>
        <taxon>Vibrionaceae</taxon>
        <taxon>Vibrio</taxon>
    </lineage>
</organism>